<evidence type="ECO:0000256" key="1">
    <source>
        <dbReference type="SAM" id="Phobius"/>
    </source>
</evidence>
<sequence length="200" mass="22700">MKRQIYFTTELLDKCDWHLNNGERKCFTPFGEVIEDQSGELWLLMGNGARNEKLHVIEENGSLLVGAPRSRVYSSLLPKVEYDTFLDEVVDWIKIYKYLIFFVYVAAWAVELLSVSRLVSAAISFLAILVAVHMEMGGKSLSSFIKSCAFASFIYIAILFVITFIFGVLFITLAGMGIIYISEATEFLVGDRSILDFFNR</sequence>
<dbReference type="EMBL" id="NSKB01000011">
    <property type="protein sequence ID" value="PAU74357.1"/>
    <property type="molecule type" value="Genomic_DNA"/>
</dbReference>
<evidence type="ECO:0000313" key="3">
    <source>
        <dbReference type="Proteomes" id="UP000217771"/>
    </source>
</evidence>
<accession>A0A2A2EPR8</accession>
<feature type="transmembrane region" description="Helical" evidence="1">
    <location>
        <begin position="148"/>
        <end position="181"/>
    </location>
</feature>
<dbReference type="AlphaFoldDB" id="A0A2A2EPR8"/>
<keyword evidence="3" id="KW-1185">Reference proteome</keyword>
<evidence type="ECO:0000313" key="2">
    <source>
        <dbReference type="EMBL" id="PAU74357.1"/>
    </source>
</evidence>
<keyword evidence="1" id="KW-1133">Transmembrane helix</keyword>
<proteinExistence type="predicted"/>
<keyword evidence="1" id="KW-0812">Transmembrane</keyword>
<reference evidence="2 3" key="1">
    <citation type="submission" date="2017-08" db="EMBL/GenBank/DDBJ databases">
        <title>Halomonas alkalisoli sp. nov., isolated from saline alkaline soil.</title>
        <authorList>
            <person name="Wang D."/>
            <person name="Zhang G."/>
        </authorList>
    </citation>
    <scope>NUCLEOTIDE SEQUENCE [LARGE SCALE GENOMIC DNA]</scope>
    <source>
        <strain evidence="2 3">WRN001</strain>
    </source>
</reference>
<comment type="caution">
    <text evidence="2">The sequence shown here is derived from an EMBL/GenBank/DDBJ whole genome shotgun (WGS) entry which is preliminary data.</text>
</comment>
<feature type="transmembrane region" description="Helical" evidence="1">
    <location>
        <begin position="119"/>
        <end position="136"/>
    </location>
</feature>
<protein>
    <submittedName>
        <fullName evidence="2">Uncharacterized protein</fullName>
    </submittedName>
</protein>
<gene>
    <name evidence="2" type="ORF">CK498_22700</name>
</gene>
<name>A0A2A2EPR8_9GAMM</name>
<organism evidence="2 3">
    <name type="scientific">Halomonas salipaludis</name>
    <dbReference type="NCBI Taxonomy" id="2032625"/>
    <lineage>
        <taxon>Bacteria</taxon>
        <taxon>Pseudomonadati</taxon>
        <taxon>Pseudomonadota</taxon>
        <taxon>Gammaproteobacteria</taxon>
        <taxon>Oceanospirillales</taxon>
        <taxon>Halomonadaceae</taxon>
        <taxon>Halomonas</taxon>
    </lineage>
</organism>
<dbReference type="Proteomes" id="UP000217771">
    <property type="component" value="Unassembled WGS sequence"/>
</dbReference>
<keyword evidence="1" id="KW-0472">Membrane</keyword>